<protein>
    <recommendedName>
        <fullName evidence="10">Protein-tyrosine-phosphatase</fullName>
    </recommendedName>
</protein>
<dbReference type="Proteomes" id="UP000663852">
    <property type="component" value="Unassembled WGS sequence"/>
</dbReference>
<dbReference type="EMBL" id="CAJNOJ010000092">
    <property type="protein sequence ID" value="CAF1087911.1"/>
    <property type="molecule type" value="Genomic_DNA"/>
</dbReference>
<evidence type="ECO:0000256" key="1">
    <source>
        <dbReference type="ARBA" id="ARBA00008601"/>
    </source>
</evidence>
<feature type="domain" description="Tyrosine-protein phosphatase" evidence="5">
    <location>
        <begin position="25"/>
        <end position="188"/>
    </location>
</feature>
<dbReference type="CDD" id="cd14498">
    <property type="entry name" value="DSP"/>
    <property type="match status" value="1"/>
</dbReference>
<keyword evidence="2" id="KW-0378">Hydrolase</keyword>
<dbReference type="InterPro" id="IPR000387">
    <property type="entry name" value="Tyr_Pase_dom"/>
</dbReference>
<evidence type="ECO:0000313" key="8">
    <source>
        <dbReference type="EMBL" id="CAF1611679.1"/>
    </source>
</evidence>
<dbReference type="PROSITE" id="PS50056">
    <property type="entry name" value="TYR_PHOSPHATASE_2"/>
    <property type="match status" value="1"/>
</dbReference>
<comment type="similarity">
    <text evidence="1">Belongs to the protein-tyrosine phosphatase family. Non-receptor class dual specificity subfamily.</text>
</comment>
<dbReference type="OrthoDB" id="285418at2759"/>
<evidence type="ECO:0000259" key="5">
    <source>
        <dbReference type="PROSITE" id="PS50054"/>
    </source>
</evidence>
<dbReference type="PROSITE" id="PS00383">
    <property type="entry name" value="TYR_PHOSPHATASE_1"/>
    <property type="match status" value="1"/>
</dbReference>
<reference evidence="8" key="1">
    <citation type="submission" date="2021-02" db="EMBL/GenBank/DDBJ databases">
        <authorList>
            <person name="Nowell W R."/>
        </authorList>
    </citation>
    <scope>NUCLEOTIDE SEQUENCE</scope>
</reference>
<feature type="region of interest" description="Disordered" evidence="4">
    <location>
        <begin position="316"/>
        <end position="350"/>
    </location>
</feature>
<feature type="region of interest" description="Disordered" evidence="4">
    <location>
        <begin position="241"/>
        <end position="287"/>
    </location>
</feature>
<dbReference type="InterPro" id="IPR020422">
    <property type="entry name" value="TYR_PHOSPHATASE_DUAL_dom"/>
</dbReference>
<organism evidence="8 9">
    <name type="scientific">Adineta ricciae</name>
    <name type="common">Rotifer</name>
    <dbReference type="NCBI Taxonomy" id="249248"/>
    <lineage>
        <taxon>Eukaryota</taxon>
        <taxon>Metazoa</taxon>
        <taxon>Spiralia</taxon>
        <taxon>Gnathifera</taxon>
        <taxon>Rotifera</taxon>
        <taxon>Eurotatoria</taxon>
        <taxon>Bdelloidea</taxon>
        <taxon>Adinetida</taxon>
        <taxon>Adinetidae</taxon>
        <taxon>Adineta</taxon>
    </lineage>
</organism>
<evidence type="ECO:0008006" key="10">
    <source>
        <dbReference type="Google" id="ProtNLM"/>
    </source>
</evidence>
<feature type="compositionally biased region" description="Low complexity" evidence="4">
    <location>
        <begin position="340"/>
        <end position="350"/>
    </location>
</feature>
<dbReference type="PANTHER" id="PTHR45961:SF6">
    <property type="entry name" value="IP21249P"/>
    <property type="match status" value="1"/>
</dbReference>
<dbReference type="InterPro" id="IPR052103">
    <property type="entry name" value="Dual_spec_Phospatases"/>
</dbReference>
<dbReference type="Pfam" id="PF00782">
    <property type="entry name" value="DSPc"/>
    <property type="match status" value="1"/>
</dbReference>
<evidence type="ECO:0000256" key="3">
    <source>
        <dbReference type="ARBA" id="ARBA00022912"/>
    </source>
</evidence>
<dbReference type="InterPro" id="IPR016130">
    <property type="entry name" value="Tyr_Pase_AS"/>
</dbReference>
<evidence type="ECO:0000313" key="9">
    <source>
        <dbReference type="Proteomes" id="UP000663828"/>
    </source>
</evidence>
<name>A0A816BLE2_ADIRI</name>
<feature type="compositionally biased region" description="Low complexity" evidence="4">
    <location>
        <begin position="275"/>
        <end position="287"/>
    </location>
</feature>
<keyword evidence="3" id="KW-0904">Protein phosphatase</keyword>
<keyword evidence="9" id="KW-1185">Reference proteome</keyword>
<sequence>MSKISLSPMNPAAMANLNRMTFLMAISEITPQIFISGYYLSSCISVRSHSSTITFSGQMAATLEQVQRLGITYILNVAIESSPIVYPKHVKLEKFEITDFPTTPISHYFHTLTDKIHAHLSANKQNKVLVHCMAGISRSTTIVCAYLMRFLNLSLREAYLLCKRHRPICFPNLGFWNQLISYEFQLKRENSVRMVSTQFGQIPDVAYEEIKQLYDEDQQRQQPQPISLPFYAPTFATSNNGATRSPAVSTISSNNSNTNFPSNQARSSPRDLPMNNSPAAARSRSLASNAANRSAVIAASTNISNPEYQTPLFETNRFTNASPTRYNPISRSSPSPLTINNSSPSRSNVSSISYAGNRNLPISTSPNVRGRMVHHQQSLNAPSADRNTSLMIRNNGQQRSNYETTYRSSFIKPLI</sequence>
<dbReference type="SMART" id="SM00195">
    <property type="entry name" value="DSPc"/>
    <property type="match status" value="1"/>
</dbReference>
<evidence type="ECO:0000259" key="6">
    <source>
        <dbReference type="PROSITE" id="PS50056"/>
    </source>
</evidence>
<dbReference type="GO" id="GO:0004721">
    <property type="term" value="F:phosphoprotein phosphatase activity"/>
    <property type="evidence" value="ECO:0007669"/>
    <property type="project" value="UniProtKB-KW"/>
</dbReference>
<dbReference type="InterPro" id="IPR000340">
    <property type="entry name" value="Dual-sp_phosphatase_cat-dom"/>
</dbReference>
<evidence type="ECO:0000313" key="7">
    <source>
        <dbReference type="EMBL" id="CAF1087911.1"/>
    </source>
</evidence>
<feature type="compositionally biased region" description="Low complexity" evidence="4">
    <location>
        <begin position="249"/>
        <end position="263"/>
    </location>
</feature>
<dbReference type="PROSITE" id="PS50054">
    <property type="entry name" value="TYR_PHOSPHATASE_DUAL"/>
    <property type="match status" value="1"/>
</dbReference>
<dbReference type="PANTHER" id="PTHR45961">
    <property type="entry name" value="IP21249P"/>
    <property type="match status" value="1"/>
</dbReference>
<feature type="domain" description="Tyrosine specific protein phosphatases" evidence="6">
    <location>
        <begin position="107"/>
        <end position="167"/>
    </location>
</feature>
<dbReference type="Gene3D" id="3.90.190.10">
    <property type="entry name" value="Protein tyrosine phosphatase superfamily"/>
    <property type="match status" value="1"/>
</dbReference>
<evidence type="ECO:0000256" key="2">
    <source>
        <dbReference type="ARBA" id="ARBA00022801"/>
    </source>
</evidence>
<dbReference type="EMBL" id="CAJNOR010007144">
    <property type="protein sequence ID" value="CAF1611679.1"/>
    <property type="molecule type" value="Genomic_DNA"/>
</dbReference>
<accession>A0A816BLE2</accession>
<dbReference type="AlphaFoldDB" id="A0A816BLE2"/>
<dbReference type="Proteomes" id="UP000663828">
    <property type="component" value="Unassembled WGS sequence"/>
</dbReference>
<feature type="compositionally biased region" description="Polar residues" evidence="4">
    <location>
        <begin position="316"/>
        <end position="339"/>
    </location>
</feature>
<proteinExistence type="inferred from homology"/>
<comment type="caution">
    <text evidence="8">The sequence shown here is derived from an EMBL/GenBank/DDBJ whole genome shotgun (WGS) entry which is preliminary data.</text>
</comment>
<dbReference type="SUPFAM" id="SSF52799">
    <property type="entry name" value="(Phosphotyrosine protein) phosphatases II"/>
    <property type="match status" value="1"/>
</dbReference>
<dbReference type="InterPro" id="IPR029021">
    <property type="entry name" value="Prot-tyrosine_phosphatase-like"/>
</dbReference>
<evidence type="ECO:0000256" key="4">
    <source>
        <dbReference type="SAM" id="MobiDB-lite"/>
    </source>
</evidence>
<gene>
    <name evidence="7" type="ORF">EDS130_LOCUS19321</name>
    <name evidence="8" type="ORF">XAT740_LOCUS48981</name>
</gene>